<dbReference type="Gene3D" id="3.30.420.10">
    <property type="entry name" value="Ribonuclease H-like superfamily/Ribonuclease H"/>
    <property type="match status" value="1"/>
</dbReference>
<dbReference type="SUPFAM" id="SSF53098">
    <property type="entry name" value="Ribonuclease H-like"/>
    <property type="match status" value="1"/>
</dbReference>
<reference evidence="1 2" key="1">
    <citation type="submission" date="2018-08" db="EMBL/GenBank/DDBJ databases">
        <title>Genome and evolution of the arbuscular mycorrhizal fungus Diversispora epigaea (formerly Glomus versiforme) and its bacterial endosymbionts.</title>
        <authorList>
            <person name="Sun X."/>
            <person name="Fei Z."/>
            <person name="Harrison M."/>
        </authorList>
    </citation>
    <scope>NUCLEOTIDE SEQUENCE [LARGE SCALE GENOMIC DNA]</scope>
    <source>
        <strain evidence="1 2">IT104</strain>
    </source>
</reference>
<dbReference type="Proteomes" id="UP000266861">
    <property type="component" value="Unassembled WGS sequence"/>
</dbReference>
<evidence type="ECO:0000313" key="1">
    <source>
        <dbReference type="EMBL" id="RHZ45505.1"/>
    </source>
</evidence>
<dbReference type="GO" id="GO:0003676">
    <property type="term" value="F:nucleic acid binding"/>
    <property type="evidence" value="ECO:0007669"/>
    <property type="project" value="InterPro"/>
</dbReference>
<dbReference type="OrthoDB" id="245563at2759"/>
<dbReference type="AlphaFoldDB" id="A0A397G3H3"/>
<comment type="caution">
    <text evidence="1">The sequence shown here is derived from an EMBL/GenBank/DDBJ whole genome shotgun (WGS) entry which is preliminary data.</text>
</comment>
<dbReference type="InterPro" id="IPR036397">
    <property type="entry name" value="RNaseH_sf"/>
</dbReference>
<keyword evidence="2" id="KW-1185">Reference proteome</keyword>
<organism evidence="1 2">
    <name type="scientific">Diversispora epigaea</name>
    <dbReference type="NCBI Taxonomy" id="1348612"/>
    <lineage>
        <taxon>Eukaryota</taxon>
        <taxon>Fungi</taxon>
        <taxon>Fungi incertae sedis</taxon>
        <taxon>Mucoromycota</taxon>
        <taxon>Glomeromycotina</taxon>
        <taxon>Glomeromycetes</taxon>
        <taxon>Diversisporales</taxon>
        <taxon>Diversisporaceae</taxon>
        <taxon>Diversispora</taxon>
    </lineage>
</organism>
<name>A0A397G3H3_9GLOM</name>
<dbReference type="EMBL" id="PQFF01000547">
    <property type="protein sequence ID" value="RHZ45505.1"/>
    <property type="molecule type" value="Genomic_DNA"/>
</dbReference>
<evidence type="ECO:0008006" key="3">
    <source>
        <dbReference type="Google" id="ProtNLM"/>
    </source>
</evidence>
<accession>A0A397G3H3</accession>
<protein>
    <recommendedName>
        <fullName evidence="3">RNase H type-1 domain-containing protein</fullName>
    </recommendedName>
</protein>
<sequence length="447" mass="50872">MLSYIDRNVTDNKETRQRAFNVKLFNNELSTLEKLKDRFPKIYENDSCIWCNPEKEDQVHVLTCPKNLIDMHSCRNKLINLLVNKTTTVACGDTCKNMCKTLEALKELHIPRDVNTRDADHLSFIDVMLGLTPITVYDIVLQKVVTHELADQVIDDVFVQFKLFLHTHIWKDRCTAVKKWETENGISNNKWKKKIRNETLDTIVTSQTNNTDNNSVLNNNRSNRFRLCSSQNAIRDGIGKIIEDSLPVGSIRSIDPPTVYISNNACDRTIMFAKFQNFWTQENIQTKLDDICLKLSSSMSIRIYTDGSLIKKDNNNSHITTMGCGWCAFDENDTEFNFSGKVENFASSTRAELMAILMAVYATPKPNAATNPRKAHRKLKNWTINLTPRLEKVKAYSGVIHNKMADKLAREGCLKPVCSPDLQSLTSVNAQADSVGVVMENDNAFLY</sequence>
<proteinExistence type="predicted"/>
<dbReference type="InterPro" id="IPR012337">
    <property type="entry name" value="RNaseH-like_sf"/>
</dbReference>
<gene>
    <name evidence="1" type="ORF">Glove_673g6</name>
</gene>
<evidence type="ECO:0000313" key="2">
    <source>
        <dbReference type="Proteomes" id="UP000266861"/>
    </source>
</evidence>